<proteinExistence type="predicted"/>
<feature type="signal peptide" evidence="1">
    <location>
        <begin position="1"/>
        <end position="17"/>
    </location>
</feature>
<accession>A0A7Z0BX70</accession>
<organism evidence="2 3">
    <name type="scientific">Novosphingobium marinum</name>
    <dbReference type="NCBI Taxonomy" id="1514948"/>
    <lineage>
        <taxon>Bacteria</taxon>
        <taxon>Pseudomonadati</taxon>
        <taxon>Pseudomonadota</taxon>
        <taxon>Alphaproteobacteria</taxon>
        <taxon>Sphingomonadales</taxon>
        <taxon>Sphingomonadaceae</taxon>
        <taxon>Novosphingobium</taxon>
    </lineage>
</organism>
<reference evidence="2 3" key="1">
    <citation type="submission" date="2020-07" db="EMBL/GenBank/DDBJ databases">
        <title>Genomic Encyclopedia of Type Strains, Phase IV (KMG-IV): sequencing the most valuable type-strain genomes for metagenomic binning, comparative biology and taxonomic classification.</title>
        <authorList>
            <person name="Goeker M."/>
        </authorList>
    </citation>
    <scope>NUCLEOTIDE SEQUENCE [LARGE SCALE GENOMIC DNA]</scope>
    <source>
        <strain evidence="2 3">DSM 29043</strain>
    </source>
</reference>
<keyword evidence="1" id="KW-0732">Signal</keyword>
<evidence type="ECO:0000313" key="3">
    <source>
        <dbReference type="Proteomes" id="UP000522081"/>
    </source>
</evidence>
<dbReference type="PROSITE" id="PS51257">
    <property type="entry name" value="PROKAR_LIPOPROTEIN"/>
    <property type="match status" value="1"/>
</dbReference>
<evidence type="ECO:0000313" key="2">
    <source>
        <dbReference type="EMBL" id="NYH97057.1"/>
    </source>
</evidence>
<gene>
    <name evidence="2" type="ORF">FHS75_003418</name>
</gene>
<feature type="chain" id="PRO_5030932009" description="Lipoprotein" evidence="1">
    <location>
        <begin position="18"/>
        <end position="221"/>
    </location>
</feature>
<keyword evidence="3" id="KW-1185">Reference proteome</keyword>
<evidence type="ECO:0008006" key="4">
    <source>
        <dbReference type="Google" id="ProtNLM"/>
    </source>
</evidence>
<dbReference type="EMBL" id="JACBZF010000011">
    <property type="protein sequence ID" value="NYH97057.1"/>
    <property type="molecule type" value="Genomic_DNA"/>
</dbReference>
<dbReference type="RefSeq" id="WP_179408826.1">
    <property type="nucleotide sequence ID" value="NZ_JACBZF010000011.1"/>
</dbReference>
<evidence type="ECO:0000256" key="1">
    <source>
        <dbReference type="SAM" id="SignalP"/>
    </source>
</evidence>
<name>A0A7Z0BX70_9SPHN</name>
<dbReference type="Proteomes" id="UP000522081">
    <property type="component" value="Unassembled WGS sequence"/>
</dbReference>
<protein>
    <recommendedName>
        <fullName evidence="4">Lipoprotein</fullName>
    </recommendedName>
</protein>
<comment type="caution">
    <text evidence="2">The sequence shown here is derived from an EMBL/GenBank/DDBJ whole genome shotgun (WGS) entry which is preliminary data.</text>
</comment>
<dbReference type="AlphaFoldDB" id="A0A7Z0BX70"/>
<sequence>MVWYRPVILAALTPLFAALGACDGASAPAIEMLESESETLPITWAEGMDDTLTAFGDGSVSRCWKVQTRFDCVHVSEFDIRSEIADAPVRREMFRFSASELPTSEIALRALQGSDGYSCRISHALGATYLTEQIVKNGKVLEEKTSVRAYDKWPPSEAAEKIDALGASVRRRYLNCDALDRLIARQGLVIVDSSLVTYEGLFLVGPPVDDAFEAERNEPVS</sequence>